<evidence type="ECO:0000256" key="5">
    <source>
        <dbReference type="ARBA" id="ARBA00022676"/>
    </source>
</evidence>
<keyword evidence="10" id="KW-1133">Transmembrane helix</keyword>
<protein>
    <recommendedName>
        <fullName evidence="4">N-acetylgalactosaminide beta-1,3-galactosyltransferase</fullName>
        <ecNumber evidence="4">2.4.1.122</ecNumber>
    </recommendedName>
</protein>
<evidence type="ECO:0000256" key="12">
    <source>
        <dbReference type="SAM" id="MobiDB-lite"/>
    </source>
</evidence>
<evidence type="ECO:0000256" key="10">
    <source>
        <dbReference type="ARBA" id="ARBA00022989"/>
    </source>
</evidence>
<evidence type="ECO:0000256" key="7">
    <source>
        <dbReference type="ARBA" id="ARBA00022692"/>
    </source>
</evidence>
<comment type="caution">
    <text evidence="14">The sequence shown here is derived from an EMBL/GenBank/DDBJ whole genome shotgun (WGS) entry which is preliminary data.</text>
</comment>
<dbReference type="Gene3D" id="3.90.550.50">
    <property type="match status" value="1"/>
</dbReference>
<evidence type="ECO:0000256" key="1">
    <source>
        <dbReference type="ARBA" id="ARBA00004606"/>
    </source>
</evidence>
<comment type="pathway">
    <text evidence="2">Protein modification; protein glycosylation.</text>
</comment>
<evidence type="ECO:0000256" key="3">
    <source>
        <dbReference type="ARBA" id="ARBA00006462"/>
    </source>
</evidence>
<reference evidence="14 15" key="1">
    <citation type="submission" date="2024-03" db="EMBL/GenBank/DDBJ databases">
        <title>Aureococcus anophagefferens CCMP1851 and Kratosvirus quantuckense: Draft genome of a second virus-susceptible host strain in the model system.</title>
        <authorList>
            <person name="Chase E."/>
            <person name="Truchon A.R."/>
            <person name="Schepens W."/>
            <person name="Wilhelm S.W."/>
        </authorList>
    </citation>
    <scope>NUCLEOTIDE SEQUENCE [LARGE SCALE GENOMIC DNA]</scope>
    <source>
        <strain evidence="14 15">CCMP1851</strain>
    </source>
</reference>
<keyword evidence="9" id="KW-0735">Signal-anchor</keyword>
<accession>A0ABR1FH38</accession>
<dbReference type="Pfam" id="PF02434">
    <property type="entry name" value="Fringe"/>
    <property type="match status" value="1"/>
</dbReference>
<dbReference type="InterPro" id="IPR026050">
    <property type="entry name" value="C1GALT1/C1GALT1_chp1"/>
</dbReference>
<dbReference type="PANTHER" id="PTHR23033">
    <property type="entry name" value="BETA1,3-GALACTOSYLTRANSFERASE"/>
    <property type="match status" value="1"/>
</dbReference>
<evidence type="ECO:0000256" key="6">
    <source>
        <dbReference type="ARBA" id="ARBA00022679"/>
    </source>
</evidence>
<evidence type="ECO:0000313" key="15">
    <source>
        <dbReference type="Proteomes" id="UP001363151"/>
    </source>
</evidence>
<feature type="domain" description="Fringe-like glycosyltransferase" evidence="13">
    <location>
        <begin position="19"/>
        <end position="197"/>
    </location>
</feature>
<evidence type="ECO:0000313" key="14">
    <source>
        <dbReference type="EMBL" id="KAK7230658.1"/>
    </source>
</evidence>
<evidence type="ECO:0000256" key="2">
    <source>
        <dbReference type="ARBA" id="ARBA00004922"/>
    </source>
</evidence>
<evidence type="ECO:0000259" key="13">
    <source>
        <dbReference type="Pfam" id="PF02434"/>
    </source>
</evidence>
<keyword evidence="15" id="KW-1185">Reference proteome</keyword>
<proteinExistence type="inferred from homology"/>
<comment type="similarity">
    <text evidence="3">Belongs to the glycosyltransferase 31 family. Beta3-Gal-T subfamily.</text>
</comment>
<keyword evidence="8" id="KW-0547">Nucleotide-binding</keyword>
<evidence type="ECO:0000256" key="11">
    <source>
        <dbReference type="ARBA" id="ARBA00023136"/>
    </source>
</evidence>
<evidence type="ECO:0000256" key="4">
    <source>
        <dbReference type="ARBA" id="ARBA00012557"/>
    </source>
</evidence>
<keyword evidence="11" id="KW-0472">Membrane</keyword>
<gene>
    <name evidence="14" type="ORF">SO694_00078060</name>
</gene>
<keyword evidence="6" id="KW-0808">Transferase</keyword>
<name>A0ABR1FH38_AURAN</name>
<dbReference type="InterPro" id="IPR003378">
    <property type="entry name" value="Fringe-like_glycosylTrfase"/>
</dbReference>
<organism evidence="14 15">
    <name type="scientific">Aureococcus anophagefferens</name>
    <name type="common">Harmful bloom alga</name>
    <dbReference type="NCBI Taxonomy" id="44056"/>
    <lineage>
        <taxon>Eukaryota</taxon>
        <taxon>Sar</taxon>
        <taxon>Stramenopiles</taxon>
        <taxon>Ochrophyta</taxon>
        <taxon>Pelagophyceae</taxon>
        <taxon>Pelagomonadales</taxon>
        <taxon>Pelagomonadaceae</taxon>
        <taxon>Aureococcus</taxon>
    </lineage>
</organism>
<sequence>MGRRRWALAPAFVCVKASLQPADIAITIITSSPVQDARLPALRETWLGGAAARCAAALVVSDAAVRCDEDGPCVASVAVDCAASHAGLPCKSARALEASLAAAPRARWHVRVMDDTYVDVDALAWHLGDLDDAQPWYVGDTVAVPREGAGRADQGSTRERHAQLQRLRSRPLSTRADGATFRVALGGAGWALSGPAAALAAAHLDLYFSLASGMVRASDGGREWALPASRLGRALADAGRGMRLDSHIADDVFFGTFMAALGVGAAGPRGFTQAPVDARAACRRVRPARRGRNRAARRRDCGDPQRHHDLGAVWLSDPATGALVEVDDLVAAGSCRRPFARPAVVHLGDEIGGFNNARWRGQFGDLHRALANGTAVVATYEPSPLHYWRLCAVDAARATPRSDAPSETPAPAPQVLKLVVAGEVREISVSACDDPAAVGRAFCDAAVGPGGAACREQVAGQAAQVRDALWDHRRPATLAVRFPGDEDPAGRLDVHAGDDAELVAARFCEAHAVDDADCVAVAAAAANLQPPLARAWCPR</sequence>
<dbReference type="EC" id="2.4.1.122" evidence="4"/>
<comment type="subcellular location">
    <subcellularLocation>
        <location evidence="1">Membrane</location>
        <topology evidence="1">Single-pass type II membrane protein</topology>
    </subcellularLocation>
</comment>
<keyword evidence="7" id="KW-0812">Transmembrane</keyword>
<keyword evidence="5" id="KW-0328">Glycosyltransferase</keyword>
<dbReference type="Proteomes" id="UP001363151">
    <property type="component" value="Unassembled WGS sequence"/>
</dbReference>
<dbReference type="EMBL" id="JBBJCI010000426">
    <property type="protein sequence ID" value="KAK7230658.1"/>
    <property type="molecule type" value="Genomic_DNA"/>
</dbReference>
<evidence type="ECO:0000256" key="8">
    <source>
        <dbReference type="ARBA" id="ARBA00022741"/>
    </source>
</evidence>
<feature type="region of interest" description="Disordered" evidence="12">
    <location>
        <begin position="147"/>
        <end position="167"/>
    </location>
</feature>
<evidence type="ECO:0000256" key="9">
    <source>
        <dbReference type="ARBA" id="ARBA00022968"/>
    </source>
</evidence>